<sequence length="111" mass="11815">MPCDSGSPSQTALRAQEFSLTARVACRFRLQYLNAAVMLTPTGVSYAAVSQADLYSRWRRGRGGRGYAHSTTGGAITAAAQALAGQKVPVPLPMPPPRSPDDADLYDDEDT</sequence>
<dbReference type="EMBL" id="JAHWGI010000979">
    <property type="protein sequence ID" value="KAK3919361.1"/>
    <property type="molecule type" value="Genomic_DNA"/>
</dbReference>
<dbReference type="AlphaFoldDB" id="A0AAE1HDG5"/>
<proteinExistence type="predicted"/>
<evidence type="ECO:0000313" key="2">
    <source>
        <dbReference type="EMBL" id="KAK3919361.1"/>
    </source>
</evidence>
<reference evidence="2" key="1">
    <citation type="submission" date="2021-07" db="EMBL/GenBank/DDBJ databases">
        <authorList>
            <person name="Catto M.A."/>
            <person name="Jacobson A."/>
            <person name="Kennedy G."/>
            <person name="Labadie P."/>
            <person name="Hunt B.G."/>
            <person name="Srinivasan R."/>
        </authorList>
    </citation>
    <scope>NUCLEOTIDE SEQUENCE</scope>
    <source>
        <strain evidence="2">PL_HMW_Pooled</strain>
        <tissue evidence="2">Head</tissue>
    </source>
</reference>
<reference evidence="2" key="2">
    <citation type="journal article" date="2023" name="BMC Genomics">
        <title>Pest status, molecular evolution, and epigenetic factors derived from the genome assembly of Frankliniella fusca, a thysanopteran phytovirus vector.</title>
        <authorList>
            <person name="Catto M.A."/>
            <person name="Labadie P.E."/>
            <person name="Jacobson A.L."/>
            <person name="Kennedy G.G."/>
            <person name="Srinivasan R."/>
            <person name="Hunt B.G."/>
        </authorList>
    </citation>
    <scope>NUCLEOTIDE SEQUENCE</scope>
    <source>
        <strain evidence="2">PL_HMW_Pooled</strain>
    </source>
</reference>
<feature type="compositionally biased region" description="Acidic residues" evidence="1">
    <location>
        <begin position="102"/>
        <end position="111"/>
    </location>
</feature>
<feature type="region of interest" description="Disordered" evidence="1">
    <location>
        <begin position="88"/>
        <end position="111"/>
    </location>
</feature>
<dbReference type="Proteomes" id="UP001219518">
    <property type="component" value="Unassembled WGS sequence"/>
</dbReference>
<name>A0AAE1HDG5_9NEOP</name>
<evidence type="ECO:0000313" key="3">
    <source>
        <dbReference type="Proteomes" id="UP001219518"/>
    </source>
</evidence>
<accession>A0AAE1HDG5</accession>
<evidence type="ECO:0000256" key="1">
    <source>
        <dbReference type="SAM" id="MobiDB-lite"/>
    </source>
</evidence>
<comment type="caution">
    <text evidence="2">The sequence shown here is derived from an EMBL/GenBank/DDBJ whole genome shotgun (WGS) entry which is preliminary data.</text>
</comment>
<keyword evidence="3" id="KW-1185">Reference proteome</keyword>
<organism evidence="2 3">
    <name type="scientific">Frankliniella fusca</name>
    <dbReference type="NCBI Taxonomy" id="407009"/>
    <lineage>
        <taxon>Eukaryota</taxon>
        <taxon>Metazoa</taxon>
        <taxon>Ecdysozoa</taxon>
        <taxon>Arthropoda</taxon>
        <taxon>Hexapoda</taxon>
        <taxon>Insecta</taxon>
        <taxon>Pterygota</taxon>
        <taxon>Neoptera</taxon>
        <taxon>Paraneoptera</taxon>
        <taxon>Thysanoptera</taxon>
        <taxon>Terebrantia</taxon>
        <taxon>Thripoidea</taxon>
        <taxon>Thripidae</taxon>
        <taxon>Frankliniella</taxon>
    </lineage>
</organism>
<gene>
    <name evidence="2" type="ORF">KUF71_008488</name>
</gene>
<protein>
    <submittedName>
        <fullName evidence="2">DNA polymerase delta catalytic subunit</fullName>
    </submittedName>
</protein>